<feature type="coiled-coil region" evidence="6">
    <location>
        <begin position="353"/>
        <end position="408"/>
    </location>
</feature>
<gene>
    <name evidence="9" type="primary">wzc</name>
    <name evidence="9" type="ORF">CA12_02620</name>
</gene>
<dbReference type="GO" id="GO:0016301">
    <property type="term" value="F:kinase activity"/>
    <property type="evidence" value="ECO:0007669"/>
    <property type="project" value="UniProtKB-KW"/>
</dbReference>
<dbReference type="InterPro" id="IPR005702">
    <property type="entry name" value="Wzc-like_C"/>
</dbReference>
<keyword evidence="1 9" id="KW-0808">Transferase</keyword>
<dbReference type="PANTHER" id="PTHR32309:SF31">
    <property type="entry name" value="CAPSULAR EXOPOLYSACCHARIDE FAMILY"/>
    <property type="match status" value="1"/>
</dbReference>
<keyword evidence="7" id="KW-1133">Transmembrane helix</keyword>
<dbReference type="KEGG" id="acaf:CA12_02620"/>
<keyword evidence="3 9" id="KW-0418">Kinase</keyword>
<keyword evidence="10" id="KW-1185">Reference proteome</keyword>
<feature type="domain" description="AAA" evidence="8">
    <location>
        <begin position="553"/>
        <end position="664"/>
    </location>
</feature>
<dbReference type="InterPro" id="IPR027417">
    <property type="entry name" value="P-loop_NTPase"/>
</dbReference>
<dbReference type="CDD" id="cd05387">
    <property type="entry name" value="BY-kinase"/>
    <property type="match status" value="1"/>
</dbReference>
<keyword evidence="4" id="KW-0067">ATP-binding</keyword>
<feature type="transmembrane region" description="Helical" evidence="7">
    <location>
        <begin position="34"/>
        <end position="57"/>
    </location>
</feature>
<evidence type="ECO:0000256" key="1">
    <source>
        <dbReference type="ARBA" id="ARBA00022679"/>
    </source>
</evidence>
<dbReference type="EC" id="2.7.10.-" evidence="9"/>
<evidence type="ECO:0000256" key="5">
    <source>
        <dbReference type="ARBA" id="ARBA00023137"/>
    </source>
</evidence>
<sequence length="748" mass="81165">MAAARTPRPPVSQPVADEHFQIDWRPAVAGLKRFWYVAVLVGLPLGAGGAYAAWIYIPAPYVASAELYMRSYVDRVAFSTSEQQASFRTRKQTNQKLLRSREVLTAALRNAEVANTPTLQEVPDPVVHLQKHLSVGSPGAEFISVGLSGEHAEDLPVIINGVVDAYMKEVVVGSMDDREGKLANLRQVLATAEDALDLKRKQYQQFVEASQGGVASTIMAEQRHAGLQELRTMLRGEVTRTELELIRERAKQSYRDSVDDEFELGDEQLAALVADLPEYKQAEEVARAAETYVGKLERSKGADSTSPTLATARAEATRRQAELKELQVSLRPHVKEQLKNSWEAQGEAGDQKLSETIAQLESFRNNLRQQLEENQIEERQAGKESVGLRRLEAELLRKEELVNLLATEAERREFEISNATPPIAVQEDAVVPRTRNDGKRIKTAVLVGGGGVGFGMALAAGLGFLFTSVQRTQDLKGNLAIDLFGTLPHLPRGGAGAGAGQRGSDWNEALKESVDAARVVLLRKLGDGRGQTPESRLDAGGRVVLISSAVASEGKTTLSCHLAASLARTGRRVVLVDADLRRPSTHRVFGCESGPGLSDVLRGEKSAEEVEIPLHGSELRLIPAGDVCDTALAGFGTAAMAECLDDLRARYDIVIVDSPPALPVSDGLMLAEHVDGVMFAVRRGVTRLRNVAAALERFQAVGVPVLGAVAIGMDDEVGRYGYAPGRYPYAKHRQARLLERTPAQAAKI</sequence>
<dbReference type="InterPro" id="IPR025669">
    <property type="entry name" value="AAA_dom"/>
</dbReference>
<name>A0A517P477_9PLAN</name>
<evidence type="ECO:0000256" key="3">
    <source>
        <dbReference type="ARBA" id="ARBA00022777"/>
    </source>
</evidence>
<dbReference type="EMBL" id="CP036265">
    <property type="protein sequence ID" value="QDT14194.1"/>
    <property type="molecule type" value="Genomic_DNA"/>
</dbReference>
<keyword evidence="7" id="KW-0472">Membrane</keyword>
<dbReference type="OrthoDB" id="9775724at2"/>
<dbReference type="Pfam" id="PF13614">
    <property type="entry name" value="AAA_31"/>
    <property type="match status" value="1"/>
</dbReference>
<evidence type="ECO:0000256" key="7">
    <source>
        <dbReference type="SAM" id="Phobius"/>
    </source>
</evidence>
<keyword evidence="5" id="KW-0829">Tyrosine-protein kinase</keyword>
<evidence type="ECO:0000313" key="9">
    <source>
        <dbReference type="EMBL" id="QDT14194.1"/>
    </source>
</evidence>
<dbReference type="Proteomes" id="UP000318741">
    <property type="component" value="Chromosome"/>
</dbReference>
<protein>
    <submittedName>
        <fullName evidence="9">Tyrosine-protein kinase wzc</fullName>
        <ecNumber evidence="9">2.7.10.-</ecNumber>
    </submittedName>
</protein>
<accession>A0A517P477</accession>
<keyword evidence="2" id="KW-0547">Nucleotide-binding</keyword>
<evidence type="ECO:0000256" key="4">
    <source>
        <dbReference type="ARBA" id="ARBA00022840"/>
    </source>
</evidence>
<reference evidence="9 10" key="1">
    <citation type="submission" date="2019-02" db="EMBL/GenBank/DDBJ databases">
        <title>Deep-cultivation of Planctomycetes and their phenomic and genomic characterization uncovers novel biology.</title>
        <authorList>
            <person name="Wiegand S."/>
            <person name="Jogler M."/>
            <person name="Boedeker C."/>
            <person name="Pinto D."/>
            <person name="Vollmers J."/>
            <person name="Rivas-Marin E."/>
            <person name="Kohn T."/>
            <person name="Peeters S.H."/>
            <person name="Heuer A."/>
            <person name="Rast P."/>
            <person name="Oberbeckmann S."/>
            <person name="Bunk B."/>
            <person name="Jeske O."/>
            <person name="Meyerdierks A."/>
            <person name="Storesund J.E."/>
            <person name="Kallscheuer N."/>
            <person name="Luecker S."/>
            <person name="Lage O.M."/>
            <person name="Pohl T."/>
            <person name="Merkel B.J."/>
            <person name="Hornburger P."/>
            <person name="Mueller R.-W."/>
            <person name="Bruemmer F."/>
            <person name="Labrenz M."/>
            <person name="Spormann A.M."/>
            <person name="Op den Camp H."/>
            <person name="Overmann J."/>
            <person name="Amann R."/>
            <person name="Jetten M.S.M."/>
            <person name="Mascher T."/>
            <person name="Medema M.H."/>
            <person name="Devos D.P."/>
            <person name="Kaster A.-K."/>
            <person name="Ovreas L."/>
            <person name="Rohde M."/>
            <person name="Galperin M.Y."/>
            <person name="Jogler C."/>
        </authorList>
    </citation>
    <scope>NUCLEOTIDE SEQUENCE [LARGE SCALE GENOMIC DNA]</scope>
    <source>
        <strain evidence="9 10">CA12</strain>
    </source>
</reference>
<dbReference type="InterPro" id="IPR050445">
    <property type="entry name" value="Bact_polysacc_biosynth/exp"/>
</dbReference>
<dbReference type="Gene3D" id="3.40.50.300">
    <property type="entry name" value="P-loop containing nucleotide triphosphate hydrolases"/>
    <property type="match status" value="1"/>
</dbReference>
<dbReference type="AlphaFoldDB" id="A0A517P477"/>
<dbReference type="SUPFAM" id="SSF52540">
    <property type="entry name" value="P-loop containing nucleoside triphosphate hydrolases"/>
    <property type="match status" value="1"/>
</dbReference>
<evidence type="ECO:0000313" key="10">
    <source>
        <dbReference type="Proteomes" id="UP000318741"/>
    </source>
</evidence>
<dbReference type="RefSeq" id="WP_145356841.1">
    <property type="nucleotide sequence ID" value="NZ_CP036265.1"/>
</dbReference>
<keyword evidence="7" id="KW-0812">Transmembrane</keyword>
<proteinExistence type="predicted"/>
<evidence type="ECO:0000256" key="2">
    <source>
        <dbReference type="ARBA" id="ARBA00022741"/>
    </source>
</evidence>
<evidence type="ECO:0000256" key="6">
    <source>
        <dbReference type="SAM" id="Coils"/>
    </source>
</evidence>
<dbReference type="PANTHER" id="PTHR32309">
    <property type="entry name" value="TYROSINE-PROTEIN KINASE"/>
    <property type="match status" value="1"/>
</dbReference>
<evidence type="ECO:0000259" key="8">
    <source>
        <dbReference type="Pfam" id="PF13614"/>
    </source>
</evidence>
<feature type="transmembrane region" description="Helical" evidence="7">
    <location>
        <begin position="443"/>
        <end position="466"/>
    </location>
</feature>
<organism evidence="9 10">
    <name type="scientific">Alienimonas californiensis</name>
    <dbReference type="NCBI Taxonomy" id="2527989"/>
    <lineage>
        <taxon>Bacteria</taxon>
        <taxon>Pseudomonadati</taxon>
        <taxon>Planctomycetota</taxon>
        <taxon>Planctomycetia</taxon>
        <taxon>Planctomycetales</taxon>
        <taxon>Planctomycetaceae</taxon>
        <taxon>Alienimonas</taxon>
    </lineage>
</organism>
<keyword evidence="6" id="KW-0175">Coiled coil</keyword>
<feature type="coiled-coil region" evidence="6">
    <location>
        <begin position="175"/>
        <end position="202"/>
    </location>
</feature>